<dbReference type="GO" id="GO:0006913">
    <property type="term" value="P:nucleocytoplasmic transport"/>
    <property type="evidence" value="ECO:0007669"/>
    <property type="project" value="TreeGrafter"/>
</dbReference>
<dbReference type="SUPFAM" id="SSF52047">
    <property type="entry name" value="RNI-like"/>
    <property type="match status" value="1"/>
</dbReference>
<keyword evidence="2" id="KW-0433">Leucine-rich repeat</keyword>
<protein>
    <submittedName>
        <fullName evidence="5">Uncharacterized protein</fullName>
    </submittedName>
</protein>
<dbReference type="GO" id="GO:0005829">
    <property type="term" value="C:cytosol"/>
    <property type="evidence" value="ECO:0007669"/>
    <property type="project" value="TreeGrafter"/>
</dbReference>
<dbReference type="InterPro" id="IPR001611">
    <property type="entry name" value="Leu-rich_rpt"/>
</dbReference>
<evidence type="ECO:0000313" key="6">
    <source>
        <dbReference type="Proteomes" id="UP000243217"/>
    </source>
</evidence>
<comment type="caution">
    <text evidence="5">The sequence shown here is derived from an EMBL/GenBank/DDBJ whole genome shotgun (WGS) entry which is preliminary data.</text>
</comment>
<dbReference type="GO" id="GO:0048471">
    <property type="term" value="C:perinuclear region of cytoplasm"/>
    <property type="evidence" value="ECO:0007669"/>
    <property type="project" value="TreeGrafter"/>
</dbReference>
<dbReference type="EMBL" id="JNBS01000233">
    <property type="protein sequence ID" value="OQS07516.1"/>
    <property type="molecule type" value="Genomic_DNA"/>
</dbReference>
<dbReference type="InterPro" id="IPR027038">
    <property type="entry name" value="RanGap"/>
</dbReference>
<sequence>MQDWQSNVDLPMRRMMIQKILLLFHNQQEFLLPEAGTRLPSLVRRLELALYLRAASLDEYLNEYSIQRRVQSLIIALHHQRVLQFSMPCHSLGQAITFQMMRGSKRMKLDNMDCYPLAKHVPQPATTMATLLFNNREDILRNVFSFLNGTEVLLCMAINRFAAHFLPSCVQHLSLSMHHLNVLLKGQRLSQCTELRWLRVQTFALSGLRRKNNEEIIVHLAQVIQTGGLKKLRCLRLPGAFINTQSINACATLCNALSHCPWLEELVLDGNVLGDSGAKDVANLLLRQNCPKLRLLDLRRNYIGEAGIKSIAIALSTTKQKYLQWLHLGSNIADDIAITALAGALSKGHTTQLEILGLEDNFVTLQGIHTLVDAFKSGQCPMLKELCIGDNIAENHLIEEIFALALGADSNESS</sequence>
<keyword evidence="1" id="KW-0343">GTPase activation</keyword>
<dbReference type="GO" id="GO:0003712">
    <property type="term" value="F:transcription coregulator activity"/>
    <property type="evidence" value="ECO:0007669"/>
    <property type="project" value="InterPro"/>
</dbReference>
<evidence type="ECO:0000256" key="3">
    <source>
        <dbReference type="ARBA" id="ARBA00022737"/>
    </source>
</evidence>
<dbReference type="Gene3D" id="1.10.246.20">
    <property type="entry name" value="Coactivator CBP, KIX domain"/>
    <property type="match status" value="1"/>
</dbReference>
<keyword evidence="3" id="KW-0677">Repeat</keyword>
<gene>
    <name evidence="5" type="ORF">THRCLA_00473</name>
</gene>
<dbReference type="SMART" id="SM00368">
    <property type="entry name" value="LRR_RI"/>
    <property type="match status" value="5"/>
</dbReference>
<dbReference type="GO" id="GO:0006355">
    <property type="term" value="P:regulation of DNA-templated transcription"/>
    <property type="evidence" value="ECO:0007669"/>
    <property type="project" value="InterPro"/>
</dbReference>
<keyword evidence="4" id="KW-0539">Nucleus</keyword>
<dbReference type="InterPro" id="IPR032675">
    <property type="entry name" value="LRR_dom_sf"/>
</dbReference>
<evidence type="ECO:0000256" key="2">
    <source>
        <dbReference type="ARBA" id="ARBA00022614"/>
    </source>
</evidence>
<dbReference type="InterPro" id="IPR036529">
    <property type="entry name" value="KIX_dom_sf"/>
</dbReference>
<dbReference type="STRING" id="74557.A0A1W0AB56"/>
<proteinExistence type="predicted"/>
<dbReference type="OrthoDB" id="120976at2759"/>
<dbReference type="GO" id="GO:0005096">
    <property type="term" value="F:GTPase activator activity"/>
    <property type="evidence" value="ECO:0007669"/>
    <property type="project" value="UniProtKB-KW"/>
</dbReference>
<reference evidence="5 6" key="1">
    <citation type="journal article" date="2014" name="Genome Biol. Evol.">
        <title>The secreted proteins of Achlya hypogyna and Thraustotheca clavata identify the ancestral oomycete secretome and reveal gene acquisitions by horizontal gene transfer.</title>
        <authorList>
            <person name="Misner I."/>
            <person name="Blouin N."/>
            <person name="Leonard G."/>
            <person name="Richards T.A."/>
            <person name="Lane C.E."/>
        </authorList>
    </citation>
    <scope>NUCLEOTIDE SEQUENCE [LARGE SCALE GENOMIC DNA]</scope>
    <source>
        <strain evidence="5 6">ATCC 34112</strain>
    </source>
</reference>
<organism evidence="5 6">
    <name type="scientific">Thraustotheca clavata</name>
    <dbReference type="NCBI Taxonomy" id="74557"/>
    <lineage>
        <taxon>Eukaryota</taxon>
        <taxon>Sar</taxon>
        <taxon>Stramenopiles</taxon>
        <taxon>Oomycota</taxon>
        <taxon>Saprolegniomycetes</taxon>
        <taxon>Saprolegniales</taxon>
        <taxon>Achlyaceae</taxon>
        <taxon>Thraustotheca</taxon>
    </lineage>
</organism>
<dbReference type="PANTHER" id="PTHR24113:SF12">
    <property type="entry name" value="RAN GTPASE-ACTIVATING PROTEIN 1"/>
    <property type="match status" value="1"/>
</dbReference>
<evidence type="ECO:0000256" key="1">
    <source>
        <dbReference type="ARBA" id="ARBA00022468"/>
    </source>
</evidence>
<dbReference type="PANTHER" id="PTHR24113">
    <property type="entry name" value="RAN GTPASE-ACTIVATING PROTEIN 1"/>
    <property type="match status" value="1"/>
</dbReference>
<dbReference type="Pfam" id="PF13516">
    <property type="entry name" value="LRR_6"/>
    <property type="match status" value="2"/>
</dbReference>
<dbReference type="Gene3D" id="3.80.10.10">
    <property type="entry name" value="Ribonuclease Inhibitor"/>
    <property type="match status" value="2"/>
</dbReference>
<evidence type="ECO:0000256" key="4">
    <source>
        <dbReference type="ARBA" id="ARBA00023242"/>
    </source>
</evidence>
<dbReference type="GO" id="GO:0005634">
    <property type="term" value="C:nucleus"/>
    <property type="evidence" value="ECO:0007669"/>
    <property type="project" value="TreeGrafter"/>
</dbReference>
<keyword evidence="6" id="KW-1185">Reference proteome</keyword>
<accession>A0A1W0AB56</accession>
<dbReference type="GO" id="GO:0031267">
    <property type="term" value="F:small GTPase binding"/>
    <property type="evidence" value="ECO:0007669"/>
    <property type="project" value="TreeGrafter"/>
</dbReference>
<dbReference type="Proteomes" id="UP000243217">
    <property type="component" value="Unassembled WGS sequence"/>
</dbReference>
<name>A0A1W0AB56_9STRA</name>
<dbReference type="AlphaFoldDB" id="A0A1W0AB56"/>
<evidence type="ECO:0000313" key="5">
    <source>
        <dbReference type="EMBL" id="OQS07516.1"/>
    </source>
</evidence>